<protein>
    <submittedName>
        <fullName evidence="2">tRNA N6-adenosine(37)-N6-threonylcarbamoyltransferase complex dimerization subunit TsaB</fullName>
    </submittedName>
</protein>
<dbReference type="InterPro" id="IPR000905">
    <property type="entry name" value="Gcp-like_dom"/>
</dbReference>
<evidence type="ECO:0000313" key="2">
    <source>
        <dbReference type="EMBL" id="GLQ34495.1"/>
    </source>
</evidence>
<dbReference type="PANTHER" id="PTHR11735:SF11">
    <property type="entry name" value="TRNA THREONYLCARBAMOYLADENOSINE BIOSYNTHESIS PROTEIN TSAB"/>
    <property type="match status" value="1"/>
</dbReference>
<comment type="caution">
    <text evidence="2">The sequence shown here is derived from an EMBL/GenBank/DDBJ whole genome shotgun (WGS) entry which is preliminary data.</text>
</comment>
<feature type="domain" description="Gcp-like" evidence="1">
    <location>
        <begin position="32"/>
        <end position="120"/>
    </location>
</feature>
<evidence type="ECO:0000313" key="3">
    <source>
        <dbReference type="Proteomes" id="UP001156694"/>
    </source>
</evidence>
<name>A0ABQ5VT99_9RHOB</name>
<evidence type="ECO:0000259" key="1">
    <source>
        <dbReference type="Pfam" id="PF00814"/>
    </source>
</evidence>
<organism evidence="2 3">
    <name type="scientific">Amylibacter marinus</name>
    <dbReference type="NCBI Taxonomy" id="1475483"/>
    <lineage>
        <taxon>Bacteria</taxon>
        <taxon>Pseudomonadati</taxon>
        <taxon>Pseudomonadota</taxon>
        <taxon>Alphaproteobacteria</taxon>
        <taxon>Rhodobacterales</taxon>
        <taxon>Paracoccaceae</taxon>
        <taxon>Amylibacter</taxon>
    </lineage>
</organism>
<proteinExistence type="predicted"/>
<dbReference type="EMBL" id="BSNN01000002">
    <property type="protein sequence ID" value="GLQ34495.1"/>
    <property type="molecule type" value="Genomic_DNA"/>
</dbReference>
<dbReference type="InterPro" id="IPR043129">
    <property type="entry name" value="ATPase_NBD"/>
</dbReference>
<gene>
    <name evidence="2" type="ORF">GCM10007939_07780</name>
</gene>
<dbReference type="NCBIfam" id="TIGR03725">
    <property type="entry name" value="T6A_YeaZ"/>
    <property type="match status" value="1"/>
</dbReference>
<dbReference type="Proteomes" id="UP001156694">
    <property type="component" value="Unassembled WGS sequence"/>
</dbReference>
<dbReference type="SUPFAM" id="SSF53067">
    <property type="entry name" value="Actin-like ATPase domain"/>
    <property type="match status" value="1"/>
</dbReference>
<keyword evidence="3" id="KW-1185">Reference proteome</keyword>
<sequence>MILSIDTSAAHCAVAVHRGTDLRAYQLEEMRKGQAERLFPLCEEQLESAETKWAELSAIAVCVGPGNFTGVRIGVSAARGLALSLGIPAIGVTRLEAMSYGSNGAQRVILDARRNRAFHQDFNDSRALAPATIGPLIQHNATTYITEPTDQHLITIGKVAPPQYPVAQACGLIALGKLDQENPRPAPLYLMAADAAPSSIPAPKIIP</sequence>
<dbReference type="RefSeq" id="WP_284376288.1">
    <property type="nucleotide sequence ID" value="NZ_BSNN01000002.1"/>
</dbReference>
<accession>A0ABQ5VT99</accession>
<dbReference type="Gene3D" id="3.30.420.40">
    <property type="match status" value="1"/>
</dbReference>
<reference evidence="3" key="1">
    <citation type="journal article" date="2019" name="Int. J. Syst. Evol. Microbiol.">
        <title>The Global Catalogue of Microorganisms (GCM) 10K type strain sequencing project: providing services to taxonomists for standard genome sequencing and annotation.</title>
        <authorList>
            <consortium name="The Broad Institute Genomics Platform"/>
            <consortium name="The Broad Institute Genome Sequencing Center for Infectious Disease"/>
            <person name="Wu L."/>
            <person name="Ma J."/>
        </authorList>
    </citation>
    <scope>NUCLEOTIDE SEQUENCE [LARGE SCALE GENOMIC DNA]</scope>
    <source>
        <strain evidence="3">NBRC 110140</strain>
    </source>
</reference>
<dbReference type="PANTHER" id="PTHR11735">
    <property type="entry name" value="TRNA N6-ADENOSINE THREONYLCARBAMOYLTRANSFERASE"/>
    <property type="match status" value="1"/>
</dbReference>
<dbReference type="InterPro" id="IPR022496">
    <property type="entry name" value="T6A_TsaB"/>
</dbReference>
<dbReference type="Pfam" id="PF00814">
    <property type="entry name" value="TsaD"/>
    <property type="match status" value="1"/>
</dbReference>